<proteinExistence type="predicted"/>
<dbReference type="RefSeq" id="WP_039326034.1">
    <property type="nucleotide sequence ID" value="NZ_CP009976.1"/>
</dbReference>
<dbReference type="Gene3D" id="2.30.30.40">
    <property type="entry name" value="SH3 Domains"/>
    <property type="match status" value="1"/>
</dbReference>
<evidence type="ECO:0008006" key="3">
    <source>
        <dbReference type="Google" id="ProtNLM"/>
    </source>
</evidence>
<dbReference type="AlphaFoldDB" id="A0AAU8RJ84"/>
<protein>
    <recommendedName>
        <fullName evidence="3">SH3b domain-containing protein</fullName>
    </recommendedName>
</protein>
<evidence type="ECO:0000313" key="2">
    <source>
        <dbReference type="Proteomes" id="UP000030786"/>
    </source>
</evidence>
<reference evidence="1 2" key="1">
    <citation type="journal article" date="2014" name="Environ. Microbiol.">
        <title>Contrasting genomic patterns and infection strategies of two co-existing Bacteroidetes podovirus genera.</title>
        <authorList>
            <person name="Holmfeldt K."/>
            <person name="Howard-Varona C."/>
            <person name="Solonenko N."/>
            <person name="Sullivan M.B."/>
        </authorList>
    </citation>
    <scope>NUCLEOTIDE SEQUENCE [LARGE SCALE GENOMIC DNA]</scope>
    <source>
        <strain evidence="1 2">18</strain>
    </source>
</reference>
<sequence length="305" mass="35640">MKNLAYFIVLVIFFNCRNNDKSNSNLKTIIEKENIENAGKYNSKNIVEKFVSAKSGLNYRKKPKGEIIGKLSYGQKIQIVEYCNIFQKIKDNDKTISGEWLGVTIDNDTVIKYVFGGFLSEKIELTDFYKFTPKKISDININNFRAEYLYYTQGNYVAVGHFTNEKITEFTKDYGQRLLFLDDKKNINFKSKGVGDLYLYKPYFYKNNQNEDIIVVCLKSYEYFFGGEVFLIKDKKIKYLGNLDIEPNDMEKSLIDILTIKEIDNKKTFLFNSDSLLLKPGSEDILILNNNVKYEYFNGKFELKK</sequence>
<organism evidence="1 2">
    <name type="scientific">Cellulophaga baltica 18</name>
    <dbReference type="NCBI Taxonomy" id="1348584"/>
    <lineage>
        <taxon>Bacteria</taxon>
        <taxon>Pseudomonadati</taxon>
        <taxon>Bacteroidota</taxon>
        <taxon>Flavobacteriia</taxon>
        <taxon>Flavobacteriales</taxon>
        <taxon>Flavobacteriaceae</taxon>
        <taxon>Cellulophaga</taxon>
    </lineage>
</organism>
<dbReference type="Proteomes" id="UP000030786">
    <property type="component" value="Chromosome"/>
</dbReference>
<gene>
    <name evidence="1" type="ORF">M666_18395</name>
</gene>
<accession>A0AAU8RJ84</accession>
<evidence type="ECO:0000313" key="1">
    <source>
        <dbReference type="EMBL" id="AIZ43347.1"/>
    </source>
</evidence>
<dbReference type="GeneID" id="78062683"/>
<dbReference type="EMBL" id="CP009976">
    <property type="protein sequence ID" value="AIZ43347.1"/>
    <property type="molecule type" value="Genomic_DNA"/>
</dbReference>
<dbReference type="KEGG" id="cbat:M666_18395"/>
<name>A0AAU8RJ84_9FLAO</name>